<evidence type="ECO:0000259" key="11">
    <source>
        <dbReference type="Pfam" id="PF13206"/>
    </source>
</evidence>
<keyword evidence="6" id="KW-0472">Membrane</keyword>
<keyword evidence="13" id="KW-1185">Reference proteome</keyword>
<keyword evidence="8" id="KW-0449">Lipoprotein</keyword>
<keyword evidence="5 10" id="KW-0732">Signal</keyword>
<evidence type="ECO:0000313" key="13">
    <source>
        <dbReference type="Proteomes" id="UP000000702"/>
    </source>
</evidence>
<keyword evidence="3" id="KW-1003">Cell membrane</keyword>
<feature type="region of interest" description="Disordered" evidence="9">
    <location>
        <begin position="274"/>
        <end position="324"/>
    </location>
</feature>
<protein>
    <submittedName>
        <fullName evidence="12">Variant surface glycoprotein</fullName>
    </submittedName>
</protein>
<dbReference type="Pfam" id="PF13206">
    <property type="entry name" value="VSG_B"/>
    <property type="match status" value="1"/>
</dbReference>
<keyword evidence="4" id="KW-0336">GPI-anchor</keyword>
<reference evidence="12 13" key="2">
    <citation type="journal article" date="2012" name="Proc. Natl. Acad. Sci. U.S.A.">
        <title>Antigenic diversity is generated by distinct evolutionary mechanisms in African trypanosome species.</title>
        <authorList>
            <person name="Jackson A.P."/>
            <person name="Berry A."/>
            <person name="Aslett M."/>
            <person name="Allison H.C."/>
            <person name="Burton P."/>
            <person name="Vavrova-Anderson J."/>
            <person name="Brown R."/>
            <person name="Browne H."/>
            <person name="Corton N."/>
            <person name="Hauser H."/>
            <person name="Gamble J."/>
            <person name="Gilderthorp R."/>
            <person name="Marcello L."/>
            <person name="McQuillan J."/>
            <person name="Otto T.D."/>
            <person name="Quail M.A."/>
            <person name="Sanders M.J."/>
            <person name="van Tonder A."/>
            <person name="Ginger M.L."/>
            <person name="Field M.C."/>
            <person name="Barry J.D."/>
            <person name="Hertz-Fowler C."/>
            <person name="Berriman M."/>
        </authorList>
    </citation>
    <scope>NUCLEOTIDE SEQUENCE [LARGE SCALE GENOMIC DNA]</scope>
    <source>
        <strain evidence="12 13">IL3000</strain>
    </source>
</reference>
<feature type="region of interest" description="Disordered" evidence="9">
    <location>
        <begin position="137"/>
        <end position="177"/>
    </location>
</feature>
<sequence length="354" mass="39391">MKFLFFVIVAILGVANATADNEKDHNHDAHKALCDVMKVAVAQLQSNSVSNAMKEALHQTIFGNKSGGSLDALKGAVPKEYYDGESRGDDRGMWCGQPFDDDHHLSNMDQPRWPGHSGPHDMVCLCTVGTDGYPLKDASSGNSPATTLCGKNRSDLKAEEGDKGWDSEQKEKQGHGKTQINATWVTVVTECLQSGTGTQLKETLEKFLQKLERKPDRQLANPNRYQLGEGTPTDLYACTGSPKLGVCVAYFNGTIVKKDHMPWWVELKNALPEEEKFQEEKKKREEEERRKKQEEAAKQDSTKKEALKSELQTTNQTEQSHKDKLHEAIRKYNLTGSSSITPSSSWLLSVAILI</sequence>
<evidence type="ECO:0000256" key="8">
    <source>
        <dbReference type="ARBA" id="ARBA00023288"/>
    </source>
</evidence>
<evidence type="ECO:0000256" key="5">
    <source>
        <dbReference type="ARBA" id="ARBA00022729"/>
    </source>
</evidence>
<dbReference type="GO" id="GO:0098552">
    <property type="term" value="C:side of membrane"/>
    <property type="evidence" value="ECO:0007669"/>
    <property type="project" value="UniProtKB-KW"/>
</dbReference>
<evidence type="ECO:0000256" key="3">
    <source>
        <dbReference type="ARBA" id="ARBA00022475"/>
    </source>
</evidence>
<name>F9WAC5_TRYCI</name>
<dbReference type="VEuPathDB" id="TriTrypDB:TcIL3000_0_48340"/>
<feature type="domain" description="Trypanosome variant surface glycoprotein B-type N-terminal" evidence="11">
    <location>
        <begin position="48"/>
        <end position="270"/>
    </location>
</feature>
<evidence type="ECO:0000256" key="10">
    <source>
        <dbReference type="SAM" id="SignalP"/>
    </source>
</evidence>
<comment type="caution">
    <text evidence="12">The sequence shown here is derived from an EMBL/GenBank/DDBJ whole genome shotgun (WGS) entry which is preliminary data.</text>
</comment>
<evidence type="ECO:0000256" key="4">
    <source>
        <dbReference type="ARBA" id="ARBA00022622"/>
    </source>
</evidence>
<evidence type="ECO:0000256" key="1">
    <source>
        <dbReference type="ARBA" id="ARBA00002523"/>
    </source>
</evidence>
<feature type="compositionally biased region" description="Basic and acidic residues" evidence="9">
    <location>
        <begin position="274"/>
        <end position="308"/>
    </location>
</feature>
<dbReference type="InterPro" id="IPR025932">
    <property type="entry name" value="Trypano_VSG_B_N_dom"/>
</dbReference>
<accession>F9WAC5</accession>
<feature type="compositionally biased region" description="Basic and acidic residues" evidence="9">
    <location>
        <begin position="152"/>
        <end position="174"/>
    </location>
</feature>
<keyword evidence="7" id="KW-0325">Glycoprotein</keyword>
<dbReference type="EMBL" id="CAEQ01001414">
    <property type="protein sequence ID" value="CCD14186.1"/>
    <property type="molecule type" value="Genomic_DNA"/>
</dbReference>
<dbReference type="AlphaFoldDB" id="F9WAC5"/>
<comment type="function">
    <text evidence="1">VSG forms a coat on the surface of the parasite. The trypanosome evades the immune response of the host by expressing a series of antigenically distinct VSGs from an estimated 1000 VSG genes.</text>
</comment>
<dbReference type="Proteomes" id="UP000000702">
    <property type="component" value="Unassembled WGS sequence"/>
</dbReference>
<feature type="chain" id="PRO_5003390043" evidence="10">
    <location>
        <begin position="20"/>
        <end position="354"/>
    </location>
</feature>
<evidence type="ECO:0000256" key="7">
    <source>
        <dbReference type="ARBA" id="ARBA00023180"/>
    </source>
</evidence>
<gene>
    <name evidence="12" type="ORF">TCIL3000_0_48340</name>
</gene>
<organism evidence="12 13">
    <name type="scientific">Trypanosoma congolense (strain IL3000)</name>
    <dbReference type="NCBI Taxonomy" id="1068625"/>
    <lineage>
        <taxon>Eukaryota</taxon>
        <taxon>Discoba</taxon>
        <taxon>Euglenozoa</taxon>
        <taxon>Kinetoplastea</taxon>
        <taxon>Metakinetoplastina</taxon>
        <taxon>Trypanosomatida</taxon>
        <taxon>Trypanosomatidae</taxon>
        <taxon>Trypanosoma</taxon>
        <taxon>Nannomonas</taxon>
    </lineage>
</organism>
<evidence type="ECO:0000256" key="6">
    <source>
        <dbReference type="ARBA" id="ARBA00023136"/>
    </source>
</evidence>
<feature type="signal peptide" evidence="10">
    <location>
        <begin position="1"/>
        <end position="19"/>
    </location>
</feature>
<evidence type="ECO:0000256" key="2">
    <source>
        <dbReference type="ARBA" id="ARBA00004609"/>
    </source>
</evidence>
<dbReference type="GO" id="GO:0005886">
    <property type="term" value="C:plasma membrane"/>
    <property type="evidence" value="ECO:0007669"/>
    <property type="project" value="UniProtKB-SubCell"/>
</dbReference>
<evidence type="ECO:0000313" key="12">
    <source>
        <dbReference type="EMBL" id="CCD14186.1"/>
    </source>
</evidence>
<comment type="subcellular location">
    <subcellularLocation>
        <location evidence="2">Cell membrane</location>
        <topology evidence="2">Lipid-anchor</topology>
        <topology evidence="2">GPI-anchor</topology>
    </subcellularLocation>
</comment>
<proteinExistence type="predicted"/>
<reference evidence="13" key="1">
    <citation type="submission" date="2011-07" db="EMBL/GenBank/DDBJ databases">
        <title>Divergent evolution of antigenic variation in African trypanosomes.</title>
        <authorList>
            <person name="Jackson A.P."/>
            <person name="Berry A."/>
            <person name="Allison H.C."/>
            <person name="Burton P."/>
            <person name="Anderson J."/>
            <person name="Aslett M."/>
            <person name="Brown R."/>
            <person name="Corton N."/>
            <person name="Harris D."/>
            <person name="Hauser H."/>
            <person name="Gamble J."/>
            <person name="Gilderthorp R."/>
            <person name="McQuillan J."/>
            <person name="Quail M.A."/>
            <person name="Sanders M."/>
            <person name="Van Tonder A."/>
            <person name="Ginger M.L."/>
            <person name="Donelson J.E."/>
            <person name="Field M.C."/>
            <person name="Barry J.D."/>
            <person name="Berriman M."/>
            <person name="Hertz-Fowler C."/>
        </authorList>
    </citation>
    <scope>NUCLEOTIDE SEQUENCE [LARGE SCALE GENOMIC DNA]</scope>
    <source>
        <strain evidence="13">IL3000</strain>
    </source>
</reference>
<evidence type="ECO:0000256" key="9">
    <source>
        <dbReference type="SAM" id="MobiDB-lite"/>
    </source>
</evidence>